<evidence type="ECO:0000313" key="2">
    <source>
        <dbReference type="EMBL" id="MFC4856041.1"/>
    </source>
</evidence>
<gene>
    <name evidence="2" type="ORF">ACFPCV_21255</name>
</gene>
<protein>
    <submittedName>
        <fullName evidence="2">Uncharacterized protein</fullName>
    </submittedName>
</protein>
<proteinExistence type="predicted"/>
<keyword evidence="1" id="KW-0472">Membrane</keyword>
<evidence type="ECO:0000313" key="3">
    <source>
        <dbReference type="Proteomes" id="UP001595859"/>
    </source>
</evidence>
<keyword evidence="1" id="KW-1133">Transmembrane helix</keyword>
<reference evidence="3" key="1">
    <citation type="journal article" date="2019" name="Int. J. Syst. Evol. Microbiol.">
        <title>The Global Catalogue of Microorganisms (GCM) 10K type strain sequencing project: providing services to taxonomists for standard genome sequencing and annotation.</title>
        <authorList>
            <consortium name="The Broad Institute Genomics Platform"/>
            <consortium name="The Broad Institute Genome Sequencing Center for Infectious Disease"/>
            <person name="Wu L."/>
            <person name="Ma J."/>
        </authorList>
    </citation>
    <scope>NUCLEOTIDE SEQUENCE [LARGE SCALE GENOMIC DNA]</scope>
    <source>
        <strain evidence="3">ZS-22-S1</strain>
    </source>
</reference>
<name>A0ABV9S5Y5_9PSEU</name>
<keyword evidence="1" id="KW-0812">Transmembrane</keyword>
<dbReference type="EMBL" id="JBHSIS010000009">
    <property type="protein sequence ID" value="MFC4856041.1"/>
    <property type="molecule type" value="Genomic_DNA"/>
</dbReference>
<organism evidence="2 3">
    <name type="scientific">Actinophytocola glycyrrhizae</name>
    <dbReference type="NCBI Taxonomy" id="2044873"/>
    <lineage>
        <taxon>Bacteria</taxon>
        <taxon>Bacillati</taxon>
        <taxon>Actinomycetota</taxon>
        <taxon>Actinomycetes</taxon>
        <taxon>Pseudonocardiales</taxon>
        <taxon>Pseudonocardiaceae</taxon>
    </lineage>
</organism>
<comment type="caution">
    <text evidence="2">The sequence shown here is derived from an EMBL/GenBank/DDBJ whole genome shotgun (WGS) entry which is preliminary data.</text>
</comment>
<dbReference type="Proteomes" id="UP001595859">
    <property type="component" value="Unassembled WGS sequence"/>
</dbReference>
<keyword evidence="3" id="KW-1185">Reference proteome</keyword>
<feature type="transmembrane region" description="Helical" evidence="1">
    <location>
        <begin position="7"/>
        <end position="25"/>
    </location>
</feature>
<feature type="transmembrane region" description="Helical" evidence="1">
    <location>
        <begin position="31"/>
        <end position="51"/>
    </location>
</feature>
<sequence>MSGLGKWSLGIGVALLVVAVVARALNQIPVTVIVGILGLLAVGMAAYDALYEWTKRVQERRQAARSRAARERELREGR</sequence>
<accession>A0ABV9S5Y5</accession>
<dbReference type="RefSeq" id="WP_378058005.1">
    <property type="nucleotide sequence ID" value="NZ_JBHSIS010000009.1"/>
</dbReference>
<evidence type="ECO:0000256" key="1">
    <source>
        <dbReference type="SAM" id="Phobius"/>
    </source>
</evidence>